<evidence type="ECO:0000313" key="2">
    <source>
        <dbReference type="EMBL" id="MDN4610914.1"/>
    </source>
</evidence>
<evidence type="ECO:0000259" key="1">
    <source>
        <dbReference type="Pfam" id="PF01636"/>
    </source>
</evidence>
<dbReference type="Pfam" id="PF01636">
    <property type="entry name" value="APH"/>
    <property type="match status" value="1"/>
</dbReference>
<proteinExistence type="predicted"/>
<dbReference type="InterPro" id="IPR011009">
    <property type="entry name" value="Kinase-like_dom_sf"/>
</dbReference>
<reference evidence="2" key="1">
    <citation type="submission" date="2023-06" db="EMBL/GenBank/DDBJ databases">
        <title>MT1 and MT2 Draft Genomes of Novel Species.</title>
        <authorList>
            <person name="Venkateswaran K."/>
        </authorList>
    </citation>
    <scope>NUCLEOTIDE SEQUENCE</scope>
    <source>
        <strain evidence="2">IIF3SC-B10</strain>
    </source>
</reference>
<sequence>MRAREARVIREQETIVLLESDAPSELLRSALATAGWELVSWQPGPLHHRPGAGVTGIFSLEVRRSSDRDGRKEPVPVPVPTHACITSCSIAHPATRVEVFHRRGADPLSVWVHPADPLLPGLPLALDPLRVTPFAFGSEHDPSETMIETRSYRPLRRAVVLVRNGDDRRYLKVLRRHESGPLAERHRMLRAAGVPAPALTREPVQDVVAMHPAPGTPLAELLMRDGASDVDPSALVRVLTSLPPAILGLPARQPWSARVRDYAEGAVAALPAEALRIRRLAAAIDDLVRSSDAGPLVPTHGDFYEGNLLITDGAVSGLLDVDMLGPGHLVDDLACFLGHIAVLPGLHAGYAYVPSALLQFLRAFDRHVDPVALRSRAAAVSLTLIAGARRGAADTDGAGEALSRLEIAEQFLAEAWTLGSQRERRSG</sequence>
<organism evidence="2 3">
    <name type="scientific">Arthrobacter burdickii</name>
    <dbReference type="NCBI Taxonomy" id="3035920"/>
    <lineage>
        <taxon>Bacteria</taxon>
        <taxon>Bacillati</taxon>
        <taxon>Actinomycetota</taxon>
        <taxon>Actinomycetes</taxon>
        <taxon>Micrococcales</taxon>
        <taxon>Micrococcaceae</taxon>
        <taxon>Arthrobacter</taxon>
    </lineage>
</organism>
<dbReference type="RefSeq" id="WP_301226481.1">
    <property type="nucleotide sequence ID" value="NZ_JAROCG010000001.1"/>
</dbReference>
<dbReference type="SUPFAM" id="SSF56112">
    <property type="entry name" value="Protein kinase-like (PK-like)"/>
    <property type="match status" value="1"/>
</dbReference>
<accession>A0ABT8K0G4</accession>
<gene>
    <name evidence="2" type="ORF">P5G52_08510</name>
</gene>
<keyword evidence="3" id="KW-1185">Reference proteome</keyword>
<dbReference type="Gene3D" id="3.90.1200.10">
    <property type="match status" value="1"/>
</dbReference>
<dbReference type="Proteomes" id="UP001174209">
    <property type="component" value="Unassembled WGS sequence"/>
</dbReference>
<dbReference type="EC" id="2.7.1.-" evidence="2"/>
<evidence type="ECO:0000313" key="3">
    <source>
        <dbReference type="Proteomes" id="UP001174209"/>
    </source>
</evidence>
<keyword evidence="2" id="KW-0808">Transferase</keyword>
<dbReference type="InterPro" id="IPR002575">
    <property type="entry name" value="Aminoglycoside_PTrfase"/>
</dbReference>
<protein>
    <submittedName>
        <fullName evidence="2">Aminoglycoside phosphotransferase family protein</fullName>
        <ecNumber evidence="2">2.7.1.-</ecNumber>
    </submittedName>
</protein>
<feature type="domain" description="Aminoglycoside phosphotransferase" evidence="1">
    <location>
        <begin position="160"/>
        <end position="339"/>
    </location>
</feature>
<name>A0ABT8K0G4_9MICC</name>
<dbReference type="GO" id="GO:0016740">
    <property type="term" value="F:transferase activity"/>
    <property type="evidence" value="ECO:0007669"/>
    <property type="project" value="UniProtKB-KW"/>
</dbReference>
<dbReference type="EMBL" id="JAROCG010000001">
    <property type="protein sequence ID" value="MDN4610914.1"/>
    <property type="molecule type" value="Genomic_DNA"/>
</dbReference>
<comment type="caution">
    <text evidence="2">The sequence shown here is derived from an EMBL/GenBank/DDBJ whole genome shotgun (WGS) entry which is preliminary data.</text>
</comment>